<dbReference type="Gramene" id="OE9A009731T1">
    <property type="protein sequence ID" value="OE9A009731C1"/>
    <property type="gene ID" value="OE9A009731"/>
</dbReference>
<organism evidence="4 5">
    <name type="scientific">Olea europaea subsp. europaea</name>
    <dbReference type="NCBI Taxonomy" id="158383"/>
    <lineage>
        <taxon>Eukaryota</taxon>
        <taxon>Viridiplantae</taxon>
        <taxon>Streptophyta</taxon>
        <taxon>Embryophyta</taxon>
        <taxon>Tracheophyta</taxon>
        <taxon>Spermatophyta</taxon>
        <taxon>Magnoliopsida</taxon>
        <taxon>eudicotyledons</taxon>
        <taxon>Gunneridae</taxon>
        <taxon>Pentapetalae</taxon>
        <taxon>asterids</taxon>
        <taxon>lamiids</taxon>
        <taxon>Lamiales</taxon>
        <taxon>Oleaceae</taxon>
        <taxon>Oleeae</taxon>
        <taxon>Olea</taxon>
    </lineage>
</organism>
<evidence type="ECO:0000313" key="5">
    <source>
        <dbReference type="Proteomes" id="UP000594638"/>
    </source>
</evidence>
<feature type="domain" description="Retrotransposon Copia-like N-terminal" evidence="3">
    <location>
        <begin position="28"/>
        <end position="75"/>
    </location>
</feature>
<dbReference type="AlphaFoldDB" id="A0A8S0QTY3"/>
<evidence type="ECO:0008006" key="6">
    <source>
        <dbReference type="Google" id="ProtNLM"/>
    </source>
</evidence>
<evidence type="ECO:0000259" key="2">
    <source>
        <dbReference type="Pfam" id="PF03732"/>
    </source>
</evidence>
<feature type="domain" description="Retrotransposon gag" evidence="2">
    <location>
        <begin position="95"/>
        <end position="166"/>
    </location>
</feature>
<keyword evidence="5" id="KW-1185">Reference proteome</keyword>
<dbReference type="EMBL" id="CACTIH010001949">
    <property type="protein sequence ID" value="CAA2969677.1"/>
    <property type="molecule type" value="Genomic_DNA"/>
</dbReference>
<dbReference type="InterPro" id="IPR029472">
    <property type="entry name" value="Copia-like_N"/>
</dbReference>
<sequence>MESQQSEGSTTTVNKMPIDDPSSPYFLHHSDSSGLMLVSQQLTGDNYASWSRAVRIALSVKNKLGFIDGSITEPDDENSELLNSWTRNNNIVISWILNSVSKEISASVIYAVTAYEIWTDLKDRFQQKNGPRIFQLRRDLMNLIQDQDSVIVYFTKLKTLLEELSNYRPTCNCGKCTCGGVKEMNNHHQSEYTVSFLMGLHDSFSQIRGQILLNDSLPQINKVFALISQEENQRKIGNQVTSGIDSNGAAAFALKANYGKGIIHPGTYNNTSRFGNNGGGKKKERLYCSHCNFHGHSVDKCYKIHGYPLGYKSKSRDNYQSYSNTSQVNQISTNVLVSKIENAQYEQQTGVGSFVQNLNPSQYQQLMTMLSSHLASSFIAETSEHHDNNATSYAAVLPASSLSIHQEQLDVILEKNHSEQMPLVDSSLPPQTELTSQNAENTVEQSDNVPHVVEARRSHRVIRPPTYLKDFHCNLIDQSSQPCPQIPYHIGSERSSMA</sequence>
<dbReference type="Pfam" id="PF03732">
    <property type="entry name" value="Retrotrans_gag"/>
    <property type="match status" value="1"/>
</dbReference>
<evidence type="ECO:0000256" key="1">
    <source>
        <dbReference type="SAM" id="MobiDB-lite"/>
    </source>
</evidence>
<proteinExistence type="predicted"/>
<protein>
    <recommendedName>
        <fullName evidence="6">Retrotransposon Copia-like N-terminal domain-containing protein</fullName>
    </recommendedName>
</protein>
<dbReference type="Proteomes" id="UP000594638">
    <property type="component" value="Unassembled WGS sequence"/>
</dbReference>
<name>A0A8S0QTY3_OLEEU</name>
<feature type="compositionally biased region" description="Polar residues" evidence="1">
    <location>
        <begin position="428"/>
        <end position="448"/>
    </location>
</feature>
<evidence type="ECO:0000313" key="4">
    <source>
        <dbReference type="EMBL" id="CAA2969677.1"/>
    </source>
</evidence>
<feature type="region of interest" description="Disordered" evidence="1">
    <location>
        <begin position="423"/>
        <end position="450"/>
    </location>
</feature>
<dbReference type="InterPro" id="IPR005162">
    <property type="entry name" value="Retrotrans_gag_dom"/>
</dbReference>
<gene>
    <name evidence="4" type="ORF">OLEA9_A009731</name>
</gene>
<dbReference type="Pfam" id="PF14244">
    <property type="entry name" value="Retrotran_gag_3"/>
    <property type="match status" value="1"/>
</dbReference>
<accession>A0A8S0QTY3</accession>
<dbReference type="OrthoDB" id="5544992at2759"/>
<dbReference type="PANTHER" id="PTHR37610">
    <property type="entry name" value="CCHC-TYPE DOMAIN-CONTAINING PROTEIN"/>
    <property type="match status" value="1"/>
</dbReference>
<reference evidence="4 5" key="1">
    <citation type="submission" date="2019-12" db="EMBL/GenBank/DDBJ databases">
        <authorList>
            <person name="Alioto T."/>
            <person name="Alioto T."/>
            <person name="Gomez Garrido J."/>
        </authorList>
    </citation>
    <scope>NUCLEOTIDE SEQUENCE [LARGE SCALE GENOMIC DNA]</scope>
</reference>
<comment type="caution">
    <text evidence="4">The sequence shown here is derived from an EMBL/GenBank/DDBJ whole genome shotgun (WGS) entry which is preliminary data.</text>
</comment>
<dbReference type="PANTHER" id="PTHR37610:SF81">
    <property type="entry name" value="RETROTRANSPOSON COPIA-LIKE N-TERMINAL DOMAIN-CONTAINING PROTEIN"/>
    <property type="match status" value="1"/>
</dbReference>
<evidence type="ECO:0000259" key="3">
    <source>
        <dbReference type="Pfam" id="PF14244"/>
    </source>
</evidence>